<dbReference type="EMBL" id="BGZK01002129">
    <property type="protein sequence ID" value="GBP90959.1"/>
    <property type="molecule type" value="Genomic_DNA"/>
</dbReference>
<organism evidence="2 3">
    <name type="scientific">Eumeta variegata</name>
    <name type="common">Bagworm moth</name>
    <name type="synonym">Eumeta japonica</name>
    <dbReference type="NCBI Taxonomy" id="151549"/>
    <lineage>
        <taxon>Eukaryota</taxon>
        <taxon>Metazoa</taxon>
        <taxon>Ecdysozoa</taxon>
        <taxon>Arthropoda</taxon>
        <taxon>Hexapoda</taxon>
        <taxon>Insecta</taxon>
        <taxon>Pterygota</taxon>
        <taxon>Neoptera</taxon>
        <taxon>Endopterygota</taxon>
        <taxon>Lepidoptera</taxon>
        <taxon>Glossata</taxon>
        <taxon>Ditrysia</taxon>
        <taxon>Tineoidea</taxon>
        <taxon>Psychidae</taxon>
        <taxon>Oiketicinae</taxon>
        <taxon>Eumeta</taxon>
    </lineage>
</organism>
<evidence type="ECO:0000256" key="1">
    <source>
        <dbReference type="SAM" id="MobiDB-lite"/>
    </source>
</evidence>
<feature type="compositionally biased region" description="Low complexity" evidence="1">
    <location>
        <begin position="39"/>
        <end position="50"/>
    </location>
</feature>
<proteinExistence type="predicted"/>
<name>A0A4C1ZVA9_EUMVA</name>
<comment type="caution">
    <text evidence="2">The sequence shown here is derived from an EMBL/GenBank/DDBJ whole genome shotgun (WGS) entry which is preliminary data.</text>
</comment>
<dbReference type="Proteomes" id="UP000299102">
    <property type="component" value="Unassembled WGS sequence"/>
</dbReference>
<keyword evidence="3" id="KW-1185">Reference proteome</keyword>
<reference evidence="2 3" key="1">
    <citation type="journal article" date="2019" name="Commun. Biol.">
        <title>The bagworm genome reveals a unique fibroin gene that provides high tensile strength.</title>
        <authorList>
            <person name="Kono N."/>
            <person name="Nakamura H."/>
            <person name="Ohtoshi R."/>
            <person name="Tomita M."/>
            <person name="Numata K."/>
            <person name="Arakawa K."/>
        </authorList>
    </citation>
    <scope>NUCLEOTIDE SEQUENCE [LARGE SCALE GENOMIC DNA]</scope>
</reference>
<gene>
    <name evidence="2" type="ORF">EVAR_40843_1</name>
</gene>
<feature type="region of interest" description="Disordered" evidence="1">
    <location>
        <begin position="94"/>
        <end position="113"/>
    </location>
</feature>
<feature type="region of interest" description="Disordered" evidence="1">
    <location>
        <begin position="16"/>
        <end position="50"/>
    </location>
</feature>
<evidence type="ECO:0000313" key="2">
    <source>
        <dbReference type="EMBL" id="GBP90959.1"/>
    </source>
</evidence>
<accession>A0A4C1ZVA9</accession>
<evidence type="ECO:0000313" key="3">
    <source>
        <dbReference type="Proteomes" id="UP000299102"/>
    </source>
</evidence>
<dbReference type="AlphaFoldDB" id="A0A4C1ZVA9"/>
<sequence>MIRFAQVTLLKSLHFPEPHVPINDGRQARVGHAPPPAPSSAATGPDPATAVRRHRHRAERIASTPASIAEVAPSASPAHIVTLLGNGCKPPRCSHARTGTSEKCAGADSARPPPPRVCLELRAPPAVVFFSRSSTWRSRVRPCVTDDGVLQDRIVRP</sequence>
<protein>
    <submittedName>
        <fullName evidence="2">Uncharacterized protein</fullName>
    </submittedName>
</protein>